<dbReference type="InterPro" id="IPR036097">
    <property type="entry name" value="HisK_dim/P_sf"/>
</dbReference>
<feature type="transmembrane region" description="Helical" evidence="12">
    <location>
        <begin position="6"/>
        <end position="28"/>
    </location>
</feature>
<keyword evidence="8 15" id="KW-0418">Kinase</keyword>
<dbReference type="SMART" id="SM00388">
    <property type="entry name" value="HisKA"/>
    <property type="match status" value="1"/>
</dbReference>
<keyword evidence="16" id="KW-1185">Reference proteome</keyword>
<dbReference type="SUPFAM" id="SSF47384">
    <property type="entry name" value="Homodimeric domain of signal transducing histidine kinase"/>
    <property type="match status" value="1"/>
</dbReference>
<dbReference type="Gene3D" id="3.30.565.10">
    <property type="entry name" value="Histidine kinase-like ATPase, C-terminal domain"/>
    <property type="match status" value="1"/>
</dbReference>
<dbReference type="Pfam" id="PF02518">
    <property type="entry name" value="HATPase_c"/>
    <property type="match status" value="1"/>
</dbReference>
<sequence>MSLRRRLLWSLGLSFVFLWFSVAAIMYLHLNQQVVKTLDQRLASSANMVAGLVARRPEMLITSNAANPLLLEPESKSVACQIRSVTGEVLLQTSGARGASLSDSPPGYSMRTIGGDQWRIYTLQQDEMFITTADRMSDRRKLENSIILVMVVPFTLAFLGGLAVLWWGVRAGLRPLQYLHDQLRQRSSYNLEPVRVGSAPSELKPVVETLNGLFARVQRTVAREQRFASDAAHEFRTPLTGIKTHLQIARRVTGDRQQLALTNAEKGVVRLQRVTEQLLMLARLEQGVPCQEEAGSRVEEILENVLADLPDRSRVRIENLVPGETVGVPLTLASVALRNLIDNALKYSVKECLLAIDTEPAAGHGASVRFLVQDSGLAEPSVSDGAVEPSSTAAPVSHGLGLTIVETITTQCGGTLVATYNDMGGMDWLLHLPLASKS</sequence>
<keyword evidence="11" id="KW-0902">Two-component regulatory system</keyword>
<dbReference type="SUPFAM" id="SSF55874">
    <property type="entry name" value="ATPase domain of HSP90 chaperone/DNA topoisomerase II/histidine kinase"/>
    <property type="match status" value="1"/>
</dbReference>
<evidence type="ECO:0000256" key="12">
    <source>
        <dbReference type="SAM" id="Phobius"/>
    </source>
</evidence>
<evidence type="ECO:0000256" key="8">
    <source>
        <dbReference type="ARBA" id="ARBA00022777"/>
    </source>
</evidence>
<dbReference type="Proteomes" id="UP001596506">
    <property type="component" value="Unassembled WGS sequence"/>
</dbReference>
<evidence type="ECO:0000259" key="13">
    <source>
        <dbReference type="PROSITE" id="PS50109"/>
    </source>
</evidence>
<evidence type="ECO:0000256" key="4">
    <source>
        <dbReference type="ARBA" id="ARBA00022553"/>
    </source>
</evidence>
<organism evidence="15 16">
    <name type="scientific">Marinobacter aromaticivorans</name>
    <dbReference type="NCBI Taxonomy" id="1494078"/>
    <lineage>
        <taxon>Bacteria</taxon>
        <taxon>Pseudomonadati</taxon>
        <taxon>Pseudomonadota</taxon>
        <taxon>Gammaproteobacteria</taxon>
        <taxon>Pseudomonadales</taxon>
        <taxon>Marinobacteraceae</taxon>
        <taxon>Marinobacter</taxon>
    </lineage>
</organism>
<dbReference type="GO" id="GO:0016301">
    <property type="term" value="F:kinase activity"/>
    <property type="evidence" value="ECO:0007669"/>
    <property type="project" value="UniProtKB-KW"/>
</dbReference>
<name>A0ABW2IWR7_9GAMM</name>
<dbReference type="CDD" id="cd00075">
    <property type="entry name" value="HATPase"/>
    <property type="match status" value="1"/>
</dbReference>
<dbReference type="EC" id="2.7.13.3" evidence="3"/>
<gene>
    <name evidence="15" type="ORF">ACFQQA_12470</name>
</gene>
<proteinExistence type="predicted"/>
<evidence type="ECO:0000256" key="7">
    <source>
        <dbReference type="ARBA" id="ARBA00022741"/>
    </source>
</evidence>
<dbReference type="PROSITE" id="PS50885">
    <property type="entry name" value="HAMP"/>
    <property type="match status" value="1"/>
</dbReference>
<comment type="caution">
    <text evidence="15">The sequence shown here is derived from an EMBL/GenBank/DDBJ whole genome shotgun (WGS) entry which is preliminary data.</text>
</comment>
<evidence type="ECO:0000259" key="14">
    <source>
        <dbReference type="PROSITE" id="PS50885"/>
    </source>
</evidence>
<comment type="subcellular location">
    <subcellularLocation>
        <location evidence="2">Membrane</location>
        <topology evidence="2">Multi-pass membrane protein</topology>
    </subcellularLocation>
</comment>
<dbReference type="PROSITE" id="PS50109">
    <property type="entry name" value="HIS_KIN"/>
    <property type="match status" value="1"/>
</dbReference>
<dbReference type="Pfam" id="PF08521">
    <property type="entry name" value="2CSK_N"/>
    <property type="match status" value="1"/>
</dbReference>
<evidence type="ECO:0000256" key="11">
    <source>
        <dbReference type="ARBA" id="ARBA00023012"/>
    </source>
</evidence>
<dbReference type="EMBL" id="JBHTBD010000004">
    <property type="protein sequence ID" value="MFC7295537.1"/>
    <property type="molecule type" value="Genomic_DNA"/>
</dbReference>
<dbReference type="RefSeq" id="WP_157807808.1">
    <property type="nucleotide sequence ID" value="NZ_JBHTBD010000004.1"/>
</dbReference>
<feature type="domain" description="Histidine kinase" evidence="13">
    <location>
        <begin position="230"/>
        <end position="436"/>
    </location>
</feature>
<evidence type="ECO:0000256" key="1">
    <source>
        <dbReference type="ARBA" id="ARBA00000085"/>
    </source>
</evidence>
<keyword evidence="7" id="KW-0547">Nucleotide-binding</keyword>
<keyword evidence="5" id="KW-0808">Transferase</keyword>
<dbReference type="InterPro" id="IPR050428">
    <property type="entry name" value="TCS_sensor_his_kinase"/>
</dbReference>
<evidence type="ECO:0000256" key="5">
    <source>
        <dbReference type="ARBA" id="ARBA00022679"/>
    </source>
</evidence>
<reference evidence="16" key="1">
    <citation type="journal article" date="2019" name="Int. J. Syst. Evol. Microbiol.">
        <title>The Global Catalogue of Microorganisms (GCM) 10K type strain sequencing project: providing services to taxonomists for standard genome sequencing and annotation.</title>
        <authorList>
            <consortium name="The Broad Institute Genomics Platform"/>
            <consortium name="The Broad Institute Genome Sequencing Center for Infectious Disease"/>
            <person name="Wu L."/>
            <person name="Ma J."/>
        </authorList>
    </citation>
    <scope>NUCLEOTIDE SEQUENCE [LARGE SCALE GENOMIC DNA]</scope>
    <source>
        <strain evidence="16">CCUG 60559</strain>
    </source>
</reference>
<comment type="catalytic activity">
    <reaction evidence="1">
        <text>ATP + protein L-histidine = ADP + protein N-phospho-L-histidine.</text>
        <dbReference type="EC" id="2.7.13.3"/>
    </reaction>
</comment>
<evidence type="ECO:0000256" key="2">
    <source>
        <dbReference type="ARBA" id="ARBA00004141"/>
    </source>
</evidence>
<feature type="domain" description="HAMP" evidence="14">
    <location>
        <begin position="170"/>
        <end position="222"/>
    </location>
</feature>
<dbReference type="Gene3D" id="1.10.287.130">
    <property type="match status" value="1"/>
</dbReference>
<evidence type="ECO:0000256" key="10">
    <source>
        <dbReference type="ARBA" id="ARBA00022989"/>
    </source>
</evidence>
<keyword evidence="12" id="KW-0472">Membrane</keyword>
<dbReference type="InterPro" id="IPR005467">
    <property type="entry name" value="His_kinase_dom"/>
</dbReference>
<feature type="transmembrane region" description="Helical" evidence="12">
    <location>
        <begin position="145"/>
        <end position="169"/>
    </location>
</feature>
<dbReference type="InterPro" id="IPR036890">
    <property type="entry name" value="HATPase_C_sf"/>
</dbReference>
<keyword evidence="9" id="KW-0067">ATP-binding</keyword>
<evidence type="ECO:0000313" key="16">
    <source>
        <dbReference type="Proteomes" id="UP001596506"/>
    </source>
</evidence>
<evidence type="ECO:0000313" key="15">
    <source>
        <dbReference type="EMBL" id="MFC7295537.1"/>
    </source>
</evidence>
<evidence type="ECO:0000256" key="3">
    <source>
        <dbReference type="ARBA" id="ARBA00012438"/>
    </source>
</evidence>
<keyword evidence="4" id="KW-0597">Phosphoprotein</keyword>
<dbReference type="InterPro" id="IPR003660">
    <property type="entry name" value="HAMP_dom"/>
</dbReference>
<dbReference type="Pfam" id="PF00512">
    <property type="entry name" value="HisKA"/>
    <property type="match status" value="1"/>
</dbReference>
<dbReference type="InterPro" id="IPR003661">
    <property type="entry name" value="HisK_dim/P_dom"/>
</dbReference>
<dbReference type="CDD" id="cd00082">
    <property type="entry name" value="HisKA"/>
    <property type="match status" value="1"/>
</dbReference>
<evidence type="ECO:0000256" key="6">
    <source>
        <dbReference type="ARBA" id="ARBA00022692"/>
    </source>
</evidence>
<keyword evidence="6 12" id="KW-0812">Transmembrane</keyword>
<dbReference type="PANTHER" id="PTHR45436:SF14">
    <property type="entry name" value="SENSOR PROTEIN QSEC"/>
    <property type="match status" value="1"/>
</dbReference>
<keyword evidence="10 12" id="KW-1133">Transmembrane helix</keyword>
<evidence type="ECO:0000256" key="9">
    <source>
        <dbReference type="ARBA" id="ARBA00022840"/>
    </source>
</evidence>
<accession>A0ABW2IWR7</accession>
<dbReference type="InterPro" id="IPR003594">
    <property type="entry name" value="HATPase_dom"/>
</dbReference>
<dbReference type="PANTHER" id="PTHR45436">
    <property type="entry name" value="SENSOR HISTIDINE KINASE YKOH"/>
    <property type="match status" value="1"/>
</dbReference>
<dbReference type="InterPro" id="IPR013727">
    <property type="entry name" value="2CSK_N"/>
</dbReference>
<protein>
    <recommendedName>
        <fullName evidence="3">histidine kinase</fullName>
        <ecNumber evidence="3">2.7.13.3</ecNumber>
    </recommendedName>
</protein>